<feature type="region of interest" description="Disordered" evidence="1">
    <location>
        <begin position="1"/>
        <end position="32"/>
    </location>
</feature>
<dbReference type="EMBL" id="HBJA01115273">
    <property type="protein sequence ID" value="CAE0828377.1"/>
    <property type="molecule type" value="Transcribed_RNA"/>
</dbReference>
<sequence>MDAVDDMNGTPTHGQDRERGKRVTEEDQPPSLIAITAMHPAATTRGRPSPTDPHGKVTQLQEVCRFAERSAGKRGSCRCLRLAWATPWRDEIASIGTMVIRLAGITLYAPQHPYR</sequence>
<name>A0A6T2FME0_9EUGL</name>
<gene>
    <name evidence="2" type="ORF">EGYM00163_LOCUS39646</name>
    <name evidence="3" type="ORF">EGYM00163_LOCUS39647</name>
</gene>
<proteinExistence type="predicted"/>
<feature type="compositionally biased region" description="Basic and acidic residues" evidence="1">
    <location>
        <begin position="14"/>
        <end position="25"/>
    </location>
</feature>
<evidence type="ECO:0000313" key="2">
    <source>
        <dbReference type="EMBL" id="CAE0828377.1"/>
    </source>
</evidence>
<evidence type="ECO:0000313" key="3">
    <source>
        <dbReference type="EMBL" id="CAE0828378.1"/>
    </source>
</evidence>
<dbReference type="AlphaFoldDB" id="A0A6T2FME0"/>
<dbReference type="EMBL" id="HBJA01115274">
    <property type="protein sequence ID" value="CAE0828378.1"/>
    <property type="molecule type" value="Transcribed_RNA"/>
</dbReference>
<reference evidence="3" key="1">
    <citation type="submission" date="2021-01" db="EMBL/GenBank/DDBJ databases">
        <authorList>
            <person name="Corre E."/>
            <person name="Pelletier E."/>
            <person name="Niang G."/>
            <person name="Scheremetjew M."/>
            <person name="Finn R."/>
            <person name="Kale V."/>
            <person name="Holt S."/>
            <person name="Cochrane G."/>
            <person name="Meng A."/>
            <person name="Brown T."/>
            <person name="Cohen L."/>
        </authorList>
    </citation>
    <scope>NUCLEOTIDE SEQUENCE</scope>
    <source>
        <strain evidence="3">CCMP1594</strain>
    </source>
</reference>
<evidence type="ECO:0000256" key="1">
    <source>
        <dbReference type="SAM" id="MobiDB-lite"/>
    </source>
</evidence>
<protein>
    <submittedName>
        <fullName evidence="3">Uncharacterized protein</fullName>
    </submittedName>
</protein>
<organism evidence="3">
    <name type="scientific">Eutreptiella gymnastica</name>
    <dbReference type="NCBI Taxonomy" id="73025"/>
    <lineage>
        <taxon>Eukaryota</taxon>
        <taxon>Discoba</taxon>
        <taxon>Euglenozoa</taxon>
        <taxon>Euglenida</taxon>
        <taxon>Spirocuta</taxon>
        <taxon>Euglenophyceae</taxon>
        <taxon>Eutreptiales</taxon>
        <taxon>Eutreptiaceae</taxon>
        <taxon>Eutreptiella</taxon>
    </lineage>
</organism>
<accession>A0A6T2FME0</accession>